<dbReference type="AlphaFoldDB" id="A0A2V4A3Y5"/>
<dbReference type="RefSeq" id="WP_110359384.1">
    <property type="nucleotide sequence ID" value="NZ_QFLI01000001.1"/>
</dbReference>
<evidence type="ECO:0000259" key="3">
    <source>
        <dbReference type="Pfam" id="PF16344"/>
    </source>
</evidence>
<dbReference type="InterPro" id="IPR032508">
    <property type="entry name" value="FecR_C"/>
</dbReference>
<sequence>MKNLDLDILRKKLDDRLTSTEEEKINLWLESSADNREYFKRMKSYHEKPLEDLSLESVPNTTDLFMKRLNRKSRISIYHKVLQYAAVIVLPLMIGAGLWWYTNAQMEQQLAEQTRIIEQEENNSTVLITSTGKTYELESGIEQAVVEDEGVKIRKYLRAGLKYEKPEVKNQKIAYNTLRTSNRNDYQVELSDGTVVYLNCNSELRYPISFGEGDRRVELRGEAFFDVTKTGKRFTVEVNDMEVEVLGTRFNVMAYDDENSIQTTLVSGKVKVAVNENGIRKSLTLKPGDQASWCHENGTLESKIVNTDLYTSWIDGYFRFENQRLEDVMRNIARWYDVRVFYQNPELKDKRLTGKLHKVDDFKVISSMIEKISGIEIDKNKKAVVISMRK</sequence>
<evidence type="ECO:0008006" key="6">
    <source>
        <dbReference type="Google" id="ProtNLM"/>
    </source>
</evidence>
<keyword evidence="1" id="KW-0472">Membrane</keyword>
<dbReference type="PANTHER" id="PTHR30273:SF2">
    <property type="entry name" value="PROTEIN FECR"/>
    <property type="match status" value="1"/>
</dbReference>
<dbReference type="InterPro" id="IPR006860">
    <property type="entry name" value="FecR"/>
</dbReference>
<comment type="caution">
    <text evidence="4">The sequence shown here is derived from an EMBL/GenBank/DDBJ whole genome shotgun (WGS) entry which is preliminary data.</text>
</comment>
<dbReference type="InterPro" id="IPR012373">
    <property type="entry name" value="Ferrdict_sens_TM"/>
</dbReference>
<organism evidence="4 5">
    <name type="scientific">Marinifilum breve</name>
    <dbReference type="NCBI Taxonomy" id="2184082"/>
    <lineage>
        <taxon>Bacteria</taxon>
        <taxon>Pseudomonadati</taxon>
        <taxon>Bacteroidota</taxon>
        <taxon>Bacteroidia</taxon>
        <taxon>Marinilabiliales</taxon>
        <taxon>Marinifilaceae</taxon>
    </lineage>
</organism>
<dbReference type="GO" id="GO:0016989">
    <property type="term" value="F:sigma factor antagonist activity"/>
    <property type="evidence" value="ECO:0007669"/>
    <property type="project" value="TreeGrafter"/>
</dbReference>
<dbReference type="EMBL" id="QFLI01000001">
    <property type="protein sequence ID" value="PXY03228.1"/>
    <property type="molecule type" value="Genomic_DNA"/>
</dbReference>
<evidence type="ECO:0000313" key="4">
    <source>
        <dbReference type="EMBL" id="PXY03228.1"/>
    </source>
</evidence>
<dbReference type="Gene3D" id="3.55.50.30">
    <property type="match status" value="1"/>
</dbReference>
<keyword evidence="1" id="KW-0812">Transmembrane</keyword>
<dbReference type="OrthoDB" id="1082779at2"/>
<accession>A0A2V4A3Y5</accession>
<feature type="transmembrane region" description="Helical" evidence="1">
    <location>
        <begin position="81"/>
        <end position="101"/>
    </location>
</feature>
<dbReference type="Pfam" id="PF04773">
    <property type="entry name" value="FecR"/>
    <property type="match status" value="1"/>
</dbReference>
<name>A0A2V4A3Y5_9BACT</name>
<proteinExistence type="predicted"/>
<protein>
    <recommendedName>
        <fullName evidence="6">Iron dicitrate transport regulator FecR</fullName>
    </recommendedName>
</protein>
<evidence type="ECO:0000313" key="5">
    <source>
        <dbReference type="Proteomes" id="UP000248079"/>
    </source>
</evidence>
<keyword evidence="5" id="KW-1185">Reference proteome</keyword>
<dbReference type="Pfam" id="PF16344">
    <property type="entry name" value="FecR_C"/>
    <property type="match status" value="1"/>
</dbReference>
<reference evidence="4 5" key="1">
    <citation type="submission" date="2018-05" db="EMBL/GenBank/DDBJ databases">
        <title>Marinifilum breve JC075T sp. nov., a marine bacterium isolated from Yongle Blue Hole in the South China Sea.</title>
        <authorList>
            <person name="Fu T."/>
        </authorList>
    </citation>
    <scope>NUCLEOTIDE SEQUENCE [LARGE SCALE GENOMIC DNA]</scope>
    <source>
        <strain evidence="4 5">JC075</strain>
    </source>
</reference>
<keyword evidence="1" id="KW-1133">Transmembrane helix</keyword>
<dbReference type="Proteomes" id="UP000248079">
    <property type="component" value="Unassembled WGS sequence"/>
</dbReference>
<gene>
    <name evidence="4" type="ORF">DF185_03860</name>
</gene>
<feature type="domain" description="FecR protein" evidence="2">
    <location>
        <begin position="177"/>
        <end position="271"/>
    </location>
</feature>
<evidence type="ECO:0000259" key="2">
    <source>
        <dbReference type="Pfam" id="PF04773"/>
    </source>
</evidence>
<dbReference type="PANTHER" id="PTHR30273">
    <property type="entry name" value="PERIPLASMIC SIGNAL SENSOR AND SIGMA FACTOR ACTIVATOR FECR-RELATED"/>
    <property type="match status" value="1"/>
</dbReference>
<feature type="domain" description="Protein FecR C-terminal" evidence="3">
    <location>
        <begin position="317"/>
        <end position="386"/>
    </location>
</feature>
<evidence type="ECO:0000256" key="1">
    <source>
        <dbReference type="SAM" id="Phobius"/>
    </source>
</evidence>
<dbReference type="Gene3D" id="2.60.120.1440">
    <property type="match status" value="1"/>
</dbReference>